<dbReference type="Pfam" id="PF11578">
    <property type="entry name" value="DUF3237"/>
    <property type="match status" value="1"/>
</dbReference>
<gene>
    <name evidence="2" type="ORF">FHS31_001187</name>
</gene>
<sequence length="173" mass="18446">MSLLLTLAMVAGATTTSVPPAPPAPGLRYVFSIYARLGTPIEQGTVDGRRKRLVPITGGEVAGPRLHGIVLPGGGDWQTIGPDGLTEVNTRYTLKADDGTVIDIVNPGVRVASPEVTASIARGEQVDPNAYYFRTAPRFSVAAGLHEWLRRTVFVGRGVRNPDNVQIDVFAVE</sequence>
<keyword evidence="3" id="KW-1185">Reference proteome</keyword>
<comment type="similarity">
    <text evidence="1">Belongs to the UPF0311 family.</text>
</comment>
<dbReference type="HAMAP" id="MF_00775">
    <property type="entry name" value="UPF0311"/>
    <property type="match status" value="1"/>
</dbReference>
<comment type="caution">
    <text evidence="2">The sequence shown here is derived from an EMBL/GenBank/DDBJ whole genome shotgun (WGS) entry which is preliminary data.</text>
</comment>
<dbReference type="RefSeq" id="WP_167072441.1">
    <property type="nucleotide sequence ID" value="NZ_JAAOZC010000002.1"/>
</dbReference>
<dbReference type="Proteomes" id="UP000727456">
    <property type="component" value="Unassembled WGS sequence"/>
</dbReference>
<evidence type="ECO:0000313" key="2">
    <source>
        <dbReference type="EMBL" id="NIJ07591.1"/>
    </source>
</evidence>
<protein>
    <recommendedName>
        <fullName evidence="1">UPF0311 protein FHS31_001187</fullName>
    </recommendedName>
</protein>
<accession>A0ABX0TPX8</accession>
<dbReference type="EMBL" id="JAAOZC010000002">
    <property type="protein sequence ID" value="NIJ07591.1"/>
    <property type="molecule type" value="Genomic_DNA"/>
</dbReference>
<reference evidence="2 3" key="1">
    <citation type="submission" date="2020-03" db="EMBL/GenBank/DDBJ databases">
        <title>Genomic Encyclopedia of Type Strains, Phase III (KMG-III): the genomes of soil and plant-associated and newly described type strains.</title>
        <authorList>
            <person name="Whitman W."/>
        </authorList>
    </citation>
    <scope>NUCLEOTIDE SEQUENCE [LARGE SCALE GENOMIC DNA]</scope>
    <source>
        <strain evidence="2 3">CECT 8804</strain>
    </source>
</reference>
<organism evidence="2 3">
    <name type="scientific">Sphingomonas vulcanisoli</name>
    <dbReference type="NCBI Taxonomy" id="1658060"/>
    <lineage>
        <taxon>Bacteria</taxon>
        <taxon>Pseudomonadati</taxon>
        <taxon>Pseudomonadota</taxon>
        <taxon>Alphaproteobacteria</taxon>
        <taxon>Sphingomonadales</taxon>
        <taxon>Sphingomonadaceae</taxon>
        <taxon>Sphingomonas</taxon>
    </lineage>
</organism>
<name>A0ABX0TPX8_9SPHN</name>
<dbReference type="Gene3D" id="2.40.160.20">
    <property type="match status" value="1"/>
</dbReference>
<dbReference type="PANTHER" id="PTHR37315:SF1">
    <property type="entry name" value="UPF0311 PROTEIN BLR7842"/>
    <property type="match status" value="1"/>
</dbReference>
<evidence type="ECO:0000313" key="3">
    <source>
        <dbReference type="Proteomes" id="UP000727456"/>
    </source>
</evidence>
<proteinExistence type="inferred from homology"/>
<evidence type="ECO:0000256" key="1">
    <source>
        <dbReference type="HAMAP-Rule" id="MF_00775"/>
    </source>
</evidence>
<dbReference type="PANTHER" id="PTHR37315">
    <property type="entry name" value="UPF0311 PROTEIN BLR7842"/>
    <property type="match status" value="1"/>
</dbReference>
<dbReference type="InterPro" id="IPR020915">
    <property type="entry name" value="UPF0311"/>
</dbReference>